<dbReference type="Gene3D" id="2.70.98.10">
    <property type="match status" value="1"/>
</dbReference>
<organism evidence="2 3">
    <name type="scientific">Mesorhizobium vachelliae</name>
    <dbReference type="NCBI Taxonomy" id="3072309"/>
    <lineage>
        <taxon>Bacteria</taxon>
        <taxon>Pseudomonadati</taxon>
        <taxon>Pseudomonadota</taxon>
        <taxon>Alphaproteobacteria</taxon>
        <taxon>Hyphomicrobiales</taxon>
        <taxon>Phyllobacteriaceae</taxon>
        <taxon>Mesorhizobium</taxon>
    </lineage>
</organism>
<dbReference type="InterPro" id="IPR014718">
    <property type="entry name" value="GH-type_carb-bd"/>
</dbReference>
<reference evidence="2 3" key="1">
    <citation type="submission" date="2023-08" db="EMBL/GenBank/DDBJ databases">
        <title>Implementing the SeqCode for naming new Mesorhizobium species isolated from Vachellia karroo root nodules.</title>
        <authorList>
            <person name="Van Lill M."/>
        </authorList>
    </citation>
    <scope>NUCLEOTIDE SEQUENCE [LARGE SCALE GENOMIC DNA]</scope>
    <source>
        <strain evidence="2 3">VK25D</strain>
    </source>
</reference>
<gene>
    <name evidence="2" type="ORF">RFM42_18650</name>
</gene>
<name>A0ABU5A5S9_9HYPH</name>
<dbReference type="SUPFAM" id="SSF74650">
    <property type="entry name" value="Galactose mutarotase-like"/>
    <property type="match status" value="1"/>
</dbReference>
<proteinExistence type="predicted"/>
<evidence type="ECO:0008006" key="4">
    <source>
        <dbReference type="Google" id="ProtNLM"/>
    </source>
</evidence>
<dbReference type="RefSeq" id="WP_320249611.1">
    <property type="nucleotide sequence ID" value="NZ_JAVIIQ010000007.1"/>
</dbReference>
<comment type="caution">
    <text evidence="2">The sequence shown here is derived from an EMBL/GenBank/DDBJ whole genome shotgun (WGS) entry which is preliminary data.</text>
</comment>
<keyword evidence="3" id="KW-1185">Reference proteome</keyword>
<evidence type="ECO:0000256" key="1">
    <source>
        <dbReference type="SAM" id="MobiDB-lite"/>
    </source>
</evidence>
<feature type="region of interest" description="Disordered" evidence="1">
    <location>
        <begin position="89"/>
        <end position="111"/>
    </location>
</feature>
<evidence type="ECO:0000313" key="3">
    <source>
        <dbReference type="Proteomes" id="UP001285154"/>
    </source>
</evidence>
<sequence>MSGEDYRGLGWAHGALTVQRLGAMLAPVTFVLADGRQVSPMHVAPWANEPESEALPGILRKLRGEWPCVPFGYSVAVEGWPESWTRVMGPPGPDEEVHGHSSNNDWTWSDSQPGSLSLALAYPETSPVERVERTITPDPSAPAVDIEFRIFVRHACRLPIGLHPVFRLPFERGAATLELGGFDEGRTYPHDVEPGAELFARNKTFFELTAVPARSGNTIDASRLPLAAATEELLQIEGVGGMAALANHEDGYRVELSWQKEHFPSLLLWYSNRGRKAAPWNGRHVAIGIEPICSAFGLGPATALADNPIAQSGIATALEFSPEKPFVTRYRIEASAL</sequence>
<dbReference type="Proteomes" id="UP001285154">
    <property type="component" value="Unassembled WGS sequence"/>
</dbReference>
<protein>
    <recommendedName>
        <fullName evidence="4">Aldose 1-epimerase</fullName>
    </recommendedName>
</protein>
<evidence type="ECO:0000313" key="2">
    <source>
        <dbReference type="EMBL" id="MDX8533015.1"/>
    </source>
</evidence>
<dbReference type="EMBL" id="JAVIIQ010000007">
    <property type="protein sequence ID" value="MDX8533015.1"/>
    <property type="molecule type" value="Genomic_DNA"/>
</dbReference>
<accession>A0ABU5A5S9</accession>
<feature type="compositionally biased region" description="Polar residues" evidence="1">
    <location>
        <begin position="100"/>
        <end position="111"/>
    </location>
</feature>
<dbReference type="InterPro" id="IPR011013">
    <property type="entry name" value="Gal_mutarotase_sf_dom"/>
</dbReference>